<dbReference type="GO" id="GO:0016787">
    <property type="term" value="F:hydrolase activity"/>
    <property type="evidence" value="ECO:0007669"/>
    <property type="project" value="UniProtKB-KW"/>
</dbReference>
<dbReference type="PANTHER" id="PTHR47245">
    <property type="entry name" value="PEPTIDYLPROLYL ISOMERASE"/>
    <property type="match status" value="1"/>
</dbReference>
<feature type="coiled-coil region" evidence="7">
    <location>
        <begin position="46"/>
        <end position="73"/>
    </location>
</feature>
<evidence type="ECO:0000256" key="5">
    <source>
        <dbReference type="ARBA" id="ARBA00023110"/>
    </source>
</evidence>
<evidence type="ECO:0000256" key="4">
    <source>
        <dbReference type="ARBA" id="ARBA00022729"/>
    </source>
</evidence>
<keyword evidence="11" id="KW-1185">Reference proteome</keyword>
<dbReference type="PANTHER" id="PTHR47245:SF1">
    <property type="entry name" value="FOLDASE PROTEIN PRSA"/>
    <property type="match status" value="1"/>
</dbReference>
<accession>A0ABW9VQ24</accession>
<dbReference type="SUPFAM" id="SSF109998">
    <property type="entry name" value="Triger factor/SurA peptide-binding domain-like"/>
    <property type="match status" value="1"/>
</dbReference>
<keyword evidence="10" id="KW-0378">Hydrolase</keyword>
<organism evidence="10 11">
    <name type="scientific">Duganella qianjiadongensis</name>
    <dbReference type="NCBI Taxonomy" id="2692176"/>
    <lineage>
        <taxon>Bacteria</taxon>
        <taxon>Pseudomonadati</taxon>
        <taxon>Pseudomonadota</taxon>
        <taxon>Betaproteobacteria</taxon>
        <taxon>Burkholderiales</taxon>
        <taxon>Oxalobacteraceae</taxon>
        <taxon>Telluria group</taxon>
        <taxon>Duganella</taxon>
    </lineage>
</organism>
<evidence type="ECO:0000259" key="9">
    <source>
        <dbReference type="Pfam" id="PF13145"/>
    </source>
</evidence>
<feature type="domain" description="PpiC" evidence="9">
    <location>
        <begin position="129"/>
        <end position="246"/>
    </location>
</feature>
<keyword evidence="4" id="KW-0732">Signal</keyword>
<evidence type="ECO:0000313" key="10">
    <source>
        <dbReference type="EMBL" id="MYM41668.1"/>
    </source>
</evidence>
<proteinExistence type="inferred from homology"/>
<gene>
    <name evidence="10" type="primary">epsD</name>
    <name evidence="10" type="ORF">GTP27_20380</name>
</gene>
<keyword evidence="5" id="KW-0697">Rotamase</keyword>
<keyword evidence="7" id="KW-0175">Coiled coil</keyword>
<comment type="similarity">
    <text evidence="2">Belongs to the PpiC/parvulin rotamase family.</text>
</comment>
<dbReference type="RefSeq" id="WP_161040940.1">
    <property type="nucleotide sequence ID" value="NZ_WWCM01000020.1"/>
</dbReference>
<feature type="compositionally biased region" description="Low complexity" evidence="8">
    <location>
        <begin position="290"/>
        <end position="308"/>
    </location>
</feature>
<feature type="compositionally biased region" description="Basic and acidic residues" evidence="8">
    <location>
        <begin position="314"/>
        <end position="324"/>
    </location>
</feature>
<evidence type="ECO:0000313" key="11">
    <source>
        <dbReference type="Proteomes" id="UP000478090"/>
    </source>
</evidence>
<evidence type="ECO:0000256" key="6">
    <source>
        <dbReference type="ARBA" id="ARBA00023235"/>
    </source>
</evidence>
<evidence type="ECO:0000256" key="1">
    <source>
        <dbReference type="ARBA" id="ARBA00000971"/>
    </source>
</evidence>
<sequence>MNTLNQIRKANSMNRAKTLATLLFVAAGLSACGNKESKPGQTLVRVNGEEITVSQLNEELQRANVQAPQQEAASKQLIESLVDRQLLVNEAMQDKLDRDPKVVQAIERAKALIIAQSYLQKKLGPPVKPSAADVEAYFNLHPEFFTNRKQFDMNELVFATKDMNDALKATIDSAKSLEEVASWMEQHKVAFGRTQISRTSADLPPELVSKLVGMPRGQLFIIKEGERSLLVAITEIKDAPVKLAAAAGQIEQYLVNKKNKDAADAELARLRGKAKIEYLNGRQPPEKVTASASASALAEAPAVPAQAPTVGGSDKSEVKSDDAATARGVTGLK</sequence>
<dbReference type="Proteomes" id="UP000478090">
    <property type="component" value="Unassembled WGS sequence"/>
</dbReference>
<evidence type="ECO:0000256" key="7">
    <source>
        <dbReference type="SAM" id="Coils"/>
    </source>
</evidence>
<keyword evidence="6 10" id="KW-0413">Isomerase</keyword>
<comment type="caution">
    <text evidence="10">The sequence shown here is derived from an EMBL/GenBank/DDBJ whole genome shotgun (WGS) entry which is preliminary data.</text>
</comment>
<evidence type="ECO:0000256" key="3">
    <source>
        <dbReference type="ARBA" id="ARBA00013194"/>
    </source>
</evidence>
<dbReference type="EMBL" id="WWCM01000020">
    <property type="protein sequence ID" value="MYM41668.1"/>
    <property type="molecule type" value="Genomic_DNA"/>
</dbReference>
<evidence type="ECO:0000256" key="2">
    <source>
        <dbReference type="ARBA" id="ARBA00007656"/>
    </source>
</evidence>
<dbReference type="Gene3D" id="1.10.8.1040">
    <property type="match status" value="1"/>
</dbReference>
<feature type="region of interest" description="Disordered" evidence="8">
    <location>
        <begin position="283"/>
        <end position="333"/>
    </location>
</feature>
<dbReference type="EC" id="5.2.1.8" evidence="3"/>
<dbReference type="Pfam" id="PF13145">
    <property type="entry name" value="Rotamase_2"/>
    <property type="match status" value="1"/>
</dbReference>
<protein>
    <recommendedName>
        <fullName evidence="3">peptidylprolyl isomerase</fullName>
        <ecNumber evidence="3">5.2.1.8</ecNumber>
    </recommendedName>
</protein>
<dbReference type="InterPro" id="IPR027304">
    <property type="entry name" value="Trigger_fact/SurA_dom_sf"/>
</dbReference>
<dbReference type="InterPro" id="IPR014274">
    <property type="entry name" value="PPIase_EpsD"/>
</dbReference>
<dbReference type="Pfam" id="PF13624">
    <property type="entry name" value="SurA_N_3"/>
    <property type="match status" value="1"/>
</dbReference>
<reference evidence="10 11" key="1">
    <citation type="submission" date="2019-12" db="EMBL/GenBank/DDBJ databases">
        <title>Novel species isolated from a subtropical stream in China.</title>
        <authorList>
            <person name="Lu H."/>
        </authorList>
    </citation>
    <scope>NUCLEOTIDE SEQUENCE [LARGE SCALE GENOMIC DNA]</scope>
    <source>
        <strain evidence="10 11">CY13W</strain>
    </source>
</reference>
<dbReference type="InterPro" id="IPR050245">
    <property type="entry name" value="PrsA_foldase"/>
</dbReference>
<evidence type="ECO:0000256" key="8">
    <source>
        <dbReference type="SAM" id="MobiDB-lite"/>
    </source>
</evidence>
<name>A0ABW9VQ24_9BURK</name>
<comment type="catalytic activity">
    <reaction evidence="1">
        <text>[protein]-peptidylproline (omega=180) = [protein]-peptidylproline (omega=0)</text>
        <dbReference type="Rhea" id="RHEA:16237"/>
        <dbReference type="Rhea" id="RHEA-COMP:10747"/>
        <dbReference type="Rhea" id="RHEA-COMP:10748"/>
        <dbReference type="ChEBI" id="CHEBI:83833"/>
        <dbReference type="ChEBI" id="CHEBI:83834"/>
        <dbReference type="EC" id="5.2.1.8"/>
    </reaction>
</comment>
<dbReference type="InterPro" id="IPR000297">
    <property type="entry name" value="PPIase_PpiC"/>
</dbReference>
<dbReference type="NCBIfam" id="TIGR02925">
    <property type="entry name" value="cis_trans_EpsD"/>
    <property type="match status" value="1"/>
</dbReference>
<dbReference type="GO" id="GO:0003755">
    <property type="term" value="F:peptidyl-prolyl cis-trans isomerase activity"/>
    <property type="evidence" value="ECO:0007669"/>
    <property type="project" value="UniProtKB-EC"/>
</dbReference>